<feature type="compositionally biased region" description="Polar residues" evidence="1">
    <location>
        <begin position="16"/>
        <end position="34"/>
    </location>
</feature>
<keyword evidence="3" id="KW-1185">Reference proteome</keyword>
<feature type="region of interest" description="Disordered" evidence="1">
    <location>
        <begin position="1"/>
        <end position="42"/>
    </location>
</feature>
<sequence>MEQANIKNVTMKISDKSNNNAVKANSDSAEASATNEDDPSDMKAKIKSLTEQLGGLSKKLSDYACCQQPFTQELGQYLSNNFEDHELRKRP</sequence>
<evidence type="ECO:0000313" key="2">
    <source>
        <dbReference type="EMBL" id="MCL1123201.1"/>
    </source>
</evidence>
<dbReference type="RefSeq" id="WP_248938489.1">
    <property type="nucleotide sequence ID" value="NZ_JAKIKS010000003.1"/>
</dbReference>
<dbReference type="Proteomes" id="UP001203423">
    <property type="component" value="Unassembled WGS sequence"/>
</dbReference>
<evidence type="ECO:0000256" key="1">
    <source>
        <dbReference type="SAM" id="MobiDB-lite"/>
    </source>
</evidence>
<organism evidence="2 3">
    <name type="scientific">Shewanella surugensis</name>
    <dbReference type="NCBI Taxonomy" id="212020"/>
    <lineage>
        <taxon>Bacteria</taxon>
        <taxon>Pseudomonadati</taxon>
        <taxon>Pseudomonadota</taxon>
        <taxon>Gammaproteobacteria</taxon>
        <taxon>Alteromonadales</taxon>
        <taxon>Shewanellaceae</taxon>
        <taxon>Shewanella</taxon>
    </lineage>
</organism>
<gene>
    <name evidence="2" type="ORF">L2764_01565</name>
</gene>
<protein>
    <submittedName>
        <fullName evidence="2">Uncharacterized protein</fullName>
    </submittedName>
</protein>
<dbReference type="EMBL" id="JAKIKS010000003">
    <property type="protein sequence ID" value="MCL1123201.1"/>
    <property type="molecule type" value="Genomic_DNA"/>
</dbReference>
<comment type="caution">
    <text evidence="2">The sequence shown here is derived from an EMBL/GenBank/DDBJ whole genome shotgun (WGS) entry which is preliminary data.</text>
</comment>
<evidence type="ECO:0000313" key="3">
    <source>
        <dbReference type="Proteomes" id="UP001203423"/>
    </source>
</evidence>
<name>A0ABT0L7Q5_9GAMM</name>
<accession>A0ABT0L7Q5</accession>
<reference evidence="2 3" key="1">
    <citation type="submission" date="2022-01" db="EMBL/GenBank/DDBJ databases">
        <title>Whole genome-based taxonomy of the Shewanellaceae.</title>
        <authorList>
            <person name="Martin-Rodriguez A.J."/>
        </authorList>
    </citation>
    <scope>NUCLEOTIDE SEQUENCE [LARGE SCALE GENOMIC DNA]</scope>
    <source>
        <strain evidence="2 3">DSM 17177</strain>
    </source>
</reference>
<proteinExistence type="predicted"/>